<accession>C4GND3</accession>
<evidence type="ECO:0000313" key="4">
    <source>
        <dbReference type="EMBL" id="EEP66510.1"/>
    </source>
</evidence>
<dbReference type="SUPFAM" id="SSF56925">
    <property type="entry name" value="OMPA-like"/>
    <property type="match status" value="1"/>
</dbReference>
<organism evidence="4 5">
    <name type="scientific">Kingella oralis ATCC 51147</name>
    <dbReference type="NCBI Taxonomy" id="629741"/>
    <lineage>
        <taxon>Bacteria</taxon>
        <taxon>Pseudomonadati</taxon>
        <taxon>Pseudomonadota</taxon>
        <taxon>Betaproteobacteria</taxon>
        <taxon>Neisseriales</taxon>
        <taxon>Neisseriaceae</taxon>
        <taxon>Kingella</taxon>
    </lineage>
</organism>
<dbReference type="STRING" id="629741.GCWU000324_03222"/>
<feature type="domain" description="Factor H binding protein-like C-terminal" evidence="3">
    <location>
        <begin position="146"/>
        <end position="258"/>
    </location>
</feature>
<gene>
    <name evidence="4" type="ORF">GCWU000324_03222</name>
</gene>
<dbReference type="Gene3D" id="2.40.160.90">
    <property type="match status" value="1"/>
</dbReference>
<dbReference type="RefSeq" id="WP_003799072.1">
    <property type="nucleotide sequence ID" value="NZ_GG665875.1"/>
</dbReference>
<dbReference type="InterPro" id="IPR014902">
    <property type="entry name" value="FHBP-like_C"/>
</dbReference>
<dbReference type="AlphaFoldDB" id="C4GND3"/>
<dbReference type="GO" id="GO:0009279">
    <property type="term" value="C:cell outer membrane"/>
    <property type="evidence" value="ECO:0007669"/>
    <property type="project" value="UniProtKB-SubCell"/>
</dbReference>
<dbReference type="Proteomes" id="UP000003009">
    <property type="component" value="Unassembled WGS sequence"/>
</dbReference>
<evidence type="ECO:0000313" key="5">
    <source>
        <dbReference type="Proteomes" id="UP000003009"/>
    </source>
</evidence>
<comment type="subcellular location">
    <subcellularLocation>
        <location evidence="1">Cell outer membrane</location>
    </subcellularLocation>
</comment>
<name>C4GND3_9NEIS</name>
<keyword evidence="5" id="KW-1185">Reference proteome</keyword>
<dbReference type="InterPro" id="IPR011250">
    <property type="entry name" value="OMP/PagP_B-barrel"/>
</dbReference>
<sequence>SGNLNAPDTGNNNNANNKHTDKSVSKLISVAELRDKAEIDLQDEFGASAKLSSYAIKLNGKTYTRGNIDLATLGNGLKQVDFVETASAKINGQTQNITQTGKFHLYQQPYSIVLSMPRTGGQVGNLRQIEKDDFEVTYMDGQPTKTLPSAGSFNYKGVAFTEKEQGNLNYTINFDTKKGAGSISGISQTGNITLHESDIVKGGSAFRNTYSVNNKDVYDNNKNVYGVLNGAATSEKQGKANYELAIFGPNADEVVGSVFQGSKDVAGFGGKKQ</sequence>
<dbReference type="OrthoDB" id="6688917at2"/>
<dbReference type="HOGENOM" id="CLU_1017419_0_0_4"/>
<feature type="non-terminal residue" evidence="4">
    <location>
        <position position="1"/>
    </location>
</feature>
<evidence type="ECO:0000256" key="2">
    <source>
        <dbReference type="SAM" id="MobiDB-lite"/>
    </source>
</evidence>
<dbReference type="EMBL" id="ACJW02000012">
    <property type="protein sequence ID" value="EEP66510.1"/>
    <property type="molecule type" value="Genomic_DNA"/>
</dbReference>
<evidence type="ECO:0000256" key="1">
    <source>
        <dbReference type="ARBA" id="ARBA00004442"/>
    </source>
</evidence>
<dbReference type="Pfam" id="PF08794">
    <property type="entry name" value="FHBP_C"/>
    <property type="match status" value="1"/>
</dbReference>
<feature type="compositionally biased region" description="Low complexity" evidence="2">
    <location>
        <begin position="1"/>
        <end position="17"/>
    </location>
</feature>
<feature type="region of interest" description="Disordered" evidence="2">
    <location>
        <begin position="1"/>
        <end position="21"/>
    </location>
</feature>
<evidence type="ECO:0000259" key="3">
    <source>
        <dbReference type="Pfam" id="PF08794"/>
    </source>
</evidence>
<comment type="caution">
    <text evidence="4">The sequence shown here is derived from an EMBL/GenBank/DDBJ whole genome shotgun (WGS) entry which is preliminary data.</text>
</comment>
<protein>
    <recommendedName>
        <fullName evidence="3">Factor H binding protein-like C-terminal domain-containing protein</fullName>
    </recommendedName>
</protein>
<reference evidence="4" key="1">
    <citation type="submission" date="2009-04" db="EMBL/GenBank/DDBJ databases">
        <authorList>
            <person name="Weinstock G."/>
            <person name="Sodergren E."/>
            <person name="Clifton S."/>
            <person name="Fulton L."/>
            <person name="Fulton B."/>
            <person name="Courtney L."/>
            <person name="Fronick C."/>
            <person name="Harrison M."/>
            <person name="Strong C."/>
            <person name="Farmer C."/>
            <person name="Delahaunty K."/>
            <person name="Markovic C."/>
            <person name="Hall O."/>
            <person name="Minx P."/>
            <person name="Tomlinson C."/>
            <person name="Mitreva M."/>
            <person name="Nelson J."/>
            <person name="Hou S."/>
            <person name="Wollam A."/>
            <person name="Pepin K.H."/>
            <person name="Johnson M."/>
            <person name="Bhonagiri V."/>
            <person name="Nash W.E."/>
            <person name="Warren W."/>
            <person name="Chinwalla A."/>
            <person name="Mardis E.R."/>
            <person name="Wilson R.K."/>
        </authorList>
    </citation>
    <scope>NUCLEOTIDE SEQUENCE [LARGE SCALE GENOMIC DNA]</scope>
    <source>
        <strain evidence="4">ATCC 51147</strain>
    </source>
</reference>
<proteinExistence type="predicted"/>